<dbReference type="EMBL" id="SLWM01000006">
    <property type="protein sequence ID" value="TCO22763.1"/>
    <property type="molecule type" value="Genomic_DNA"/>
</dbReference>
<reference evidence="2 3" key="1">
    <citation type="journal article" date="2015" name="Stand. Genomic Sci.">
        <title>Genomic Encyclopedia of Bacterial and Archaeal Type Strains, Phase III: the genomes of soil and plant-associated and newly described type strains.</title>
        <authorList>
            <person name="Whitman W.B."/>
            <person name="Woyke T."/>
            <person name="Klenk H.P."/>
            <person name="Zhou Y."/>
            <person name="Lilburn T.G."/>
            <person name="Beck B.J."/>
            <person name="De Vos P."/>
            <person name="Vandamme P."/>
            <person name="Eisen J.A."/>
            <person name="Garrity G."/>
            <person name="Hugenholtz P."/>
            <person name="Kyrpides N.C."/>
        </authorList>
    </citation>
    <scope>NUCLEOTIDE SEQUENCE [LARGE SCALE GENOMIC DNA]</scope>
    <source>
        <strain evidence="2 3">VKM Ac-2538</strain>
    </source>
</reference>
<keyword evidence="3" id="KW-1185">Reference proteome</keyword>
<comment type="caution">
    <text evidence="2">The sequence shown here is derived from an EMBL/GenBank/DDBJ whole genome shotgun (WGS) entry which is preliminary data.</text>
</comment>
<gene>
    <name evidence="2" type="ORF">EV644_10670</name>
</gene>
<evidence type="ECO:0000313" key="2">
    <source>
        <dbReference type="EMBL" id="TCO22763.1"/>
    </source>
</evidence>
<dbReference type="Gene3D" id="3.40.50.1820">
    <property type="entry name" value="alpha/beta hydrolase"/>
    <property type="match status" value="1"/>
</dbReference>
<accession>A0ABY2BJK8</accession>
<proteinExistence type="predicted"/>
<evidence type="ECO:0000259" key="1">
    <source>
        <dbReference type="Pfam" id="PF00561"/>
    </source>
</evidence>
<dbReference type="Pfam" id="PF00561">
    <property type="entry name" value="Abhydrolase_1"/>
    <property type="match status" value="1"/>
</dbReference>
<dbReference type="PANTHER" id="PTHR43433">
    <property type="entry name" value="HYDROLASE, ALPHA/BETA FOLD FAMILY PROTEIN"/>
    <property type="match status" value="1"/>
</dbReference>
<dbReference type="PRINTS" id="PR00111">
    <property type="entry name" value="ABHYDROLASE"/>
</dbReference>
<name>A0ABY2BJK8_9ACTN</name>
<sequence>MSADLLRLPDGRQAQYWQGGSESGPVVFFLHGCPDTRHAAFVGDEAARRTGVRLISVNRPGYGWSDEAASTHGSVADDVAAVADLLGIERYAVLGMSIGGPYALACAVRHPGRVTAAGVVASPAILTELDPPIHRDDLSADEQEYFADFARRSVEDTMELARPEFEAYVESLAPGDPDDEALVRRFTERVSPLDAEVLARLTPSELAGSIREALINPNGYLRDAAITFRAWDFDPSKVSCPTTFWYGELDANASVRNGEWFAASIPGARLVVREGAGHLGSLHDHWEEILGTLRG</sequence>
<dbReference type="InterPro" id="IPR050471">
    <property type="entry name" value="AB_hydrolase"/>
</dbReference>
<dbReference type="Proteomes" id="UP000295818">
    <property type="component" value="Unassembled WGS sequence"/>
</dbReference>
<dbReference type="InterPro" id="IPR000073">
    <property type="entry name" value="AB_hydrolase_1"/>
</dbReference>
<evidence type="ECO:0000313" key="3">
    <source>
        <dbReference type="Proteomes" id="UP000295818"/>
    </source>
</evidence>
<dbReference type="RefSeq" id="WP_132189491.1">
    <property type="nucleotide sequence ID" value="NZ_SLWM01000006.1"/>
</dbReference>
<organism evidence="2 3">
    <name type="scientific">Kribbella orskensis</name>
    <dbReference type="NCBI Taxonomy" id="2512216"/>
    <lineage>
        <taxon>Bacteria</taxon>
        <taxon>Bacillati</taxon>
        <taxon>Actinomycetota</taxon>
        <taxon>Actinomycetes</taxon>
        <taxon>Propionibacteriales</taxon>
        <taxon>Kribbellaceae</taxon>
        <taxon>Kribbella</taxon>
    </lineage>
</organism>
<dbReference type="SUPFAM" id="SSF53474">
    <property type="entry name" value="alpha/beta-Hydrolases"/>
    <property type="match status" value="1"/>
</dbReference>
<dbReference type="InterPro" id="IPR029058">
    <property type="entry name" value="AB_hydrolase_fold"/>
</dbReference>
<dbReference type="PANTHER" id="PTHR43433:SF5">
    <property type="entry name" value="AB HYDROLASE-1 DOMAIN-CONTAINING PROTEIN"/>
    <property type="match status" value="1"/>
</dbReference>
<protein>
    <submittedName>
        <fullName evidence="2">Pimeloyl-ACP methyl ester carboxylesterase</fullName>
    </submittedName>
</protein>
<feature type="domain" description="AB hydrolase-1" evidence="1">
    <location>
        <begin position="25"/>
        <end position="281"/>
    </location>
</feature>